<dbReference type="SUPFAM" id="SSF56935">
    <property type="entry name" value="Porins"/>
    <property type="match status" value="1"/>
</dbReference>
<sequence>MMRTFQQQWIRLGIAVLLSFFVITNGYAQTRIIKGKVVDTNNQPIIGASVKIVGTSTGTITDVNGLYSLSATSKDKLQFSFMGYTSKEEIVGNRSVINVILAESNVQMQDVVVVGYGTQRKENLTGAVSTVDVSKSLSAKPFTDVAKGLQGNVPGLTITYGGGSITETPSINIRGLVSINGGNTPLILVDGVVVPDITMVNPDDIASISVLKDAASTSIFGARAADGVILITTKSGQKNSKFKIDYSDNFSWGTPTQLPQFPNDPVAEINMEVNAFARQGSGFDMFGMQAPQLIAGIQKWEANYSKNRTSNQMVKGQDFDIVNGTAYFYRIWDPTKIMYQTMPQENHNLQFSGGTDKLSYFVSGTYSYQEGILKIHPDKLSQYNLMAGINADVNNWLNLDVKTTNRQYNYDYPYSYQDYFYYMWRWGAYFPYGQYTDPNSGQSYYFRNVNGYLANANNCTYRQNTQNINIAATIKLTPNLKFRSEFSYMNINANRHEIGGQISLWDFWSGGLALNSTLPSASYNETDYTSSFTTQLTSNSYLTYDKRFGLHSIKAMVGLNAEKGTFLQQFSKGYGLMNNSMGEIALVTNSTPPVITSTSSTYGPAHTWWSVAGYFGRINYDFNNKYLVELDGRYDGSSNFPVSGRWAFFPSGSLGWRVTEEPFAKGIKKVVTDWKIRGSYGTIGNQNVGTTNLFLPVMTTAQNSWIVGSAKATYTGMPQTVASTLTWERINTLDFGTDARFLDNNLGLTFDWFQRDNVGMISSSTTLPQVFGTSASKTNVGNLRTNGWEVALDYHYQLHNGIQLYANVSLNNYITKITKWGGNPSNSLTTYYSGMTYGDIWGFQTVGYFKDAADVANSPSQVKLQSGSFVFGPGDVKYADLNKDGKIDGGSLTLADHGDLKKIGNCTPQYQYSFRLGGSWKGFDLDAYFQGVGKRDYWATGSIAIPGYTGSSIFLQHQMDYWTSSNVNATYPNPYQGNSSSNLSGEAFWSGNTSSTSGNNFYPQTKYLLNLAYLRLKTLTIGYTLPKTVLAKAGINKFRIYVEGMNLLTFAQNKIPIDPETTDASSTGSWYGATTPFTKTYSFGVQMSF</sequence>
<dbReference type="InterPro" id="IPR036942">
    <property type="entry name" value="Beta-barrel_TonB_sf"/>
</dbReference>
<reference evidence="12 13" key="1">
    <citation type="submission" date="2020-08" db="EMBL/GenBank/DDBJ databases">
        <title>Genomic Encyclopedia of Type Strains, Phase IV (KMG-IV): sequencing the most valuable type-strain genomes for metagenomic binning, comparative biology and taxonomic classification.</title>
        <authorList>
            <person name="Goeker M."/>
        </authorList>
    </citation>
    <scope>NUCLEOTIDE SEQUENCE [LARGE SCALE GENOMIC DNA]</scope>
    <source>
        <strain evidence="12 13">DSM 27471</strain>
    </source>
</reference>
<dbReference type="InterPro" id="IPR037066">
    <property type="entry name" value="Plug_dom_sf"/>
</dbReference>
<evidence type="ECO:0000256" key="5">
    <source>
        <dbReference type="ARBA" id="ARBA00023077"/>
    </source>
</evidence>
<dbReference type="Pfam" id="PF07715">
    <property type="entry name" value="Plug"/>
    <property type="match status" value="1"/>
</dbReference>
<feature type="domain" description="TonB-dependent receptor-like beta-barrel" evidence="10">
    <location>
        <begin position="475"/>
        <end position="858"/>
    </location>
</feature>
<comment type="subcellular location">
    <subcellularLocation>
        <location evidence="1 8">Cell outer membrane</location>
        <topology evidence="1 8">Multi-pass membrane protein</topology>
    </subcellularLocation>
</comment>
<dbReference type="NCBIfam" id="TIGR04057">
    <property type="entry name" value="SusC_RagA_signa"/>
    <property type="match status" value="1"/>
</dbReference>
<evidence type="ECO:0000313" key="12">
    <source>
        <dbReference type="EMBL" id="MBB3188207.1"/>
    </source>
</evidence>
<name>A0A7W5H3A7_9PORP</name>
<keyword evidence="5 9" id="KW-0798">TonB box</keyword>
<protein>
    <submittedName>
        <fullName evidence="12">TonB-linked SusC/RagA family outer membrane protein</fullName>
    </submittedName>
</protein>
<feature type="domain" description="TonB-dependent receptor plug" evidence="11">
    <location>
        <begin position="121"/>
        <end position="228"/>
    </location>
</feature>
<dbReference type="InterPro" id="IPR012910">
    <property type="entry name" value="Plug_dom"/>
</dbReference>
<dbReference type="Pfam" id="PF00593">
    <property type="entry name" value="TonB_dep_Rec_b-barrel"/>
    <property type="match status" value="1"/>
</dbReference>
<evidence type="ECO:0000256" key="3">
    <source>
        <dbReference type="ARBA" id="ARBA00022452"/>
    </source>
</evidence>
<evidence type="ECO:0000256" key="7">
    <source>
        <dbReference type="ARBA" id="ARBA00023237"/>
    </source>
</evidence>
<dbReference type="SUPFAM" id="SSF49464">
    <property type="entry name" value="Carboxypeptidase regulatory domain-like"/>
    <property type="match status" value="1"/>
</dbReference>
<comment type="caution">
    <text evidence="12">The sequence shown here is derived from an EMBL/GenBank/DDBJ whole genome shotgun (WGS) entry which is preliminary data.</text>
</comment>
<keyword evidence="7 8" id="KW-0998">Cell outer membrane</keyword>
<dbReference type="Proteomes" id="UP000544222">
    <property type="component" value="Unassembled WGS sequence"/>
</dbReference>
<comment type="similarity">
    <text evidence="8 9">Belongs to the TonB-dependent receptor family.</text>
</comment>
<keyword evidence="3 8" id="KW-1134">Transmembrane beta strand</keyword>
<evidence type="ECO:0000256" key="8">
    <source>
        <dbReference type="PROSITE-ProRule" id="PRU01360"/>
    </source>
</evidence>
<proteinExistence type="inferred from homology"/>
<dbReference type="InterPro" id="IPR023996">
    <property type="entry name" value="TonB-dep_OMP_SusC/RagA"/>
</dbReference>
<dbReference type="AlphaFoldDB" id="A0A7W5H3A7"/>
<dbReference type="GO" id="GO:0009279">
    <property type="term" value="C:cell outer membrane"/>
    <property type="evidence" value="ECO:0007669"/>
    <property type="project" value="UniProtKB-SubCell"/>
</dbReference>
<dbReference type="InterPro" id="IPR000531">
    <property type="entry name" value="Beta-barrel_TonB"/>
</dbReference>
<evidence type="ECO:0000259" key="10">
    <source>
        <dbReference type="Pfam" id="PF00593"/>
    </source>
</evidence>
<dbReference type="InterPro" id="IPR023997">
    <property type="entry name" value="TonB-dep_OMP_SusC/RagA_CS"/>
</dbReference>
<evidence type="ECO:0000256" key="9">
    <source>
        <dbReference type="RuleBase" id="RU003357"/>
    </source>
</evidence>
<keyword evidence="6 8" id="KW-0472">Membrane</keyword>
<evidence type="ECO:0000313" key="13">
    <source>
        <dbReference type="Proteomes" id="UP000544222"/>
    </source>
</evidence>
<keyword evidence="2 8" id="KW-0813">Transport</keyword>
<dbReference type="InterPro" id="IPR039426">
    <property type="entry name" value="TonB-dep_rcpt-like"/>
</dbReference>
<dbReference type="RefSeq" id="WP_183413980.1">
    <property type="nucleotide sequence ID" value="NZ_JACHYB010000002.1"/>
</dbReference>
<dbReference type="Gene3D" id="2.170.130.10">
    <property type="entry name" value="TonB-dependent receptor, plug domain"/>
    <property type="match status" value="1"/>
</dbReference>
<dbReference type="PROSITE" id="PS52016">
    <property type="entry name" value="TONB_DEPENDENT_REC_3"/>
    <property type="match status" value="1"/>
</dbReference>
<evidence type="ECO:0000256" key="1">
    <source>
        <dbReference type="ARBA" id="ARBA00004571"/>
    </source>
</evidence>
<dbReference type="EMBL" id="JACHYB010000002">
    <property type="protein sequence ID" value="MBB3188207.1"/>
    <property type="molecule type" value="Genomic_DNA"/>
</dbReference>
<gene>
    <name evidence="12" type="ORF">FHX64_002405</name>
</gene>
<dbReference type="Gene3D" id="2.60.40.1120">
    <property type="entry name" value="Carboxypeptidase-like, regulatory domain"/>
    <property type="match status" value="1"/>
</dbReference>
<keyword evidence="4 8" id="KW-0812">Transmembrane</keyword>
<dbReference type="NCBIfam" id="TIGR04056">
    <property type="entry name" value="OMP_RagA_SusC"/>
    <property type="match status" value="1"/>
</dbReference>
<evidence type="ECO:0000259" key="11">
    <source>
        <dbReference type="Pfam" id="PF07715"/>
    </source>
</evidence>
<evidence type="ECO:0000256" key="6">
    <source>
        <dbReference type="ARBA" id="ARBA00023136"/>
    </source>
</evidence>
<dbReference type="InterPro" id="IPR008969">
    <property type="entry name" value="CarboxyPept-like_regulatory"/>
</dbReference>
<dbReference type="Gene3D" id="2.40.170.20">
    <property type="entry name" value="TonB-dependent receptor, beta-barrel domain"/>
    <property type="match status" value="1"/>
</dbReference>
<evidence type="ECO:0000256" key="2">
    <source>
        <dbReference type="ARBA" id="ARBA00022448"/>
    </source>
</evidence>
<organism evidence="12 13">
    <name type="scientific">Microbacter margulisiae</name>
    <dbReference type="NCBI Taxonomy" id="1350067"/>
    <lineage>
        <taxon>Bacteria</taxon>
        <taxon>Pseudomonadati</taxon>
        <taxon>Bacteroidota</taxon>
        <taxon>Bacteroidia</taxon>
        <taxon>Bacteroidales</taxon>
        <taxon>Porphyromonadaceae</taxon>
        <taxon>Microbacter</taxon>
    </lineage>
</organism>
<evidence type="ECO:0000256" key="4">
    <source>
        <dbReference type="ARBA" id="ARBA00022692"/>
    </source>
</evidence>
<accession>A0A7W5H3A7</accession>
<keyword evidence="13" id="KW-1185">Reference proteome</keyword>
<dbReference type="Pfam" id="PF13715">
    <property type="entry name" value="CarbopepD_reg_2"/>
    <property type="match status" value="1"/>
</dbReference>
<dbReference type="FunFam" id="2.60.40.1120:FF:000003">
    <property type="entry name" value="Outer membrane protein Omp121"/>
    <property type="match status" value="1"/>
</dbReference>